<dbReference type="Proteomes" id="UP000471745">
    <property type="component" value="Unassembled WGS sequence"/>
</dbReference>
<name>A0A9X5CHW5_9ACTN</name>
<comment type="caution">
    <text evidence="2">The sequence shown here is derived from an EMBL/GenBank/DDBJ whole genome shotgun (WGS) entry which is preliminary data.</text>
</comment>
<keyword evidence="1" id="KW-0472">Membrane</keyword>
<keyword evidence="1" id="KW-0812">Transmembrane</keyword>
<sequence length="60" mass="6282">MYRLQLITALGKLLVSLLAETRLGVLGLVLLLLVGVGVRARREGLAVGAAVLLTALMIQA</sequence>
<reference evidence="2 3" key="1">
    <citation type="submission" date="2020-01" db="EMBL/GenBank/DDBJ databases">
        <title>Insect and environment-associated Actinomycetes.</title>
        <authorList>
            <person name="Currrie C."/>
            <person name="Chevrette M."/>
            <person name="Carlson C."/>
            <person name="Stubbendieck R."/>
            <person name="Wendt-Pienkowski E."/>
        </authorList>
    </citation>
    <scope>NUCLEOTIDE SEQUENCE [LARGE SCALE GENOMIC DNA]</scope>
    <source>
        <strain evidence="2 3">SID8189</strain>
    </source>
</reference>
<evidence type="ECO:0000313" key="2">
    <source>
        <dbReference type="EMBL" id="NEC48233.1"/>
    </source>
</evidence>
<keyword evidence="1" id="KW-1133">Transmembrane helix</keyword>
<evidence type="ECO:0000313" key="3">
    <source>
        <dbReference type="Proteomes" id="UP000471745"/>
    </source>
</evidence>
<proteinExistence type="predicted"/>
<protein>
    <submittedName>
        <fullName evidence="2">Uncharacterized protein</fullName>
    </submittedName>
</protein>
<dbReference type="RefSeq" id="WP_163086915.1">
    <property type="nucleotide sequence ID" value="NZ_JAAGNA010000228.1"/>
</dbReference>
<dbReference type="EMBL" id="JAAGNA010000228">
    <property type="protein sequence ID" value="NEC48233.1"/>
    <property type="molecule type" value="Genomic_DNA"/>
</dbReference>
<gene>
    <name evidence="2" type="ORF">G3I18_06540</name>
</gene>
<dbReference type="AlphaFoldDB" id="A0A9X5CHW5"/>
<accession>A0A9X5CHW5</accession>
<feature type="transmembrane region" description="Helical" evidence="1">
    <location>
        <begin position="12"/>
        <end position="34"/>
    </location>
</feature>
<keyword evidence="3" id="KW-1185">Reference proteome</keyword>
<organism evidence="2 3">
    <name type="scientific">Actinospica acidiphila</name>
    <dbReference type="NCBI Taxonomy" id="304899"/>
    <lineage>
        <taxon>Bacteria</taxon>
        <taxon>Bacillati</taxon>
        <taxon>Actinomycetota</taxon>
        <taxon>Actinomycetes</taxon>
        <taxon>Catenulisporales</taxon>
        <taxon>Actinospicaceae</taxon>
        <taxon>Actinospica</taxon>
    </lineage>
</organism>
<evidence type="ECO:0000256" key="1">
    <source>
        <dbReference type="SAM" id="Phobius"/>
    </source>
</evidence>